<sequence>MSGMVSGPGPASDEPARAKKEARNSAIVAAGSFVLAAVVWLAWWRAQVEHVTGPRRGFHEGDPFPWFLVYPMIGVGLWFTVTAIRERAASSRLKGPRG</sequence>
<feature type="transmembrane region" description="Helical" evidence="2">
    <location>
        <begin position="26"/>
        <end position="44"/>
    </location>
</feature>
<evidence type="ECO:0000313" key="3">
    <source>
        <dbReference type="EMBL" id="GAA1850189.1"/>
    </source>
</evidence>
<accession>A0ABP4ZG38</accession>
<evidence type="ECO:0008006" key="5">
    <source>
        <dbReference type="Google" id="ProtNLM"/>
    </source>
</evidence>
<dbReference type="RefSeq" id="WP_344098905.1">
    <property type="nucleotide sequence ID" value="NZ_BAAANL010000001.1"/>
</dbReference>
<proteinExistence type="predicted"/>
<gene>
    <name evidence="3" type="ORF">GCM10009751_03070</name>
</gene>
<evidence type="ECO:0000313" key="4">
    <source>
        <dbReference type="Proteomes" id="UP001501094"/>
    </source>
</evidence>
<evidence type="ECO:0000256" key="2">
    <source>
        <dbReference type="SAM" id="Phobius"/>
    </source>
</evidence>
<evidence type="ECO:0000256" key="1">
    <source>
        <dbReference type="SAM" id="MobiDB-lite"/>
    </source>
</evidence>
<protein>
    <recommendedName>
        <fullName evidence="5">DNA-binding transcriptional regulator of glucitol operon</fullName>
    </recommendedName>
</protein>
<keyword evidence="4" id="KW-1185">Reference proteome</keyword>
<feature type="transmembrane region" description="Helical" evidence="2">
    <location>
        <begin position="64"/>
        <end position="84"/>
    </location>
</feature>
<comment type="caution">
    <text evidence="3">The sequence shown here is derived from an EMBL/GenBank/DDBJ whole genome shotgun (WGS) entry which is preliminary data.</text>
</comment>
<keyword evidence="2" id="KW-0472">Membrane</keyword>
<feature type="region of interest" description="Disordered" evidence="1">
    <location>
        <begin position="1"/>
        <end position="21"/>
    </location>
</feature>
<dbReference type="EMBL" id="BAAANL010000001">
    <property type="protein sequence ID" value="GAA1850189.1"/>
    <property type="molecule type" value="Genomic_DNA"/>
</dbReference>
<dbReference type="Proteomes" id="UP001501094">
    <property type="component" value="Unassembled WGS sequence"/>
</dbReference>
<reference evidence="4" key="1">
    <citation type="journal article" date="2019" name="Int. J. Syst. Evol. Microbiol.">
        <title>The Global Catalogue of Microorganisms (GCM) 10K type strain sequencing project: providing services to taxonomists for standard genome sequencing and annotation.</title>
        <authorList>
            <consortium name="The Broad Institute Genomics Platform"/>
            <consortium name="The Broad Institute Genome Sequencing Center for Infectious Disease"/>
            <person name="Wu L."/>
            <person name="Ma J."/>
        </authorList>
    </citation>
    <scope>NUCLEOTIDE SEQUENCE [LARGE SCALE GENOMIC DNA]</scope>
    <source>
        <strain evidence="4">JCM 14326</strain>
    </source>
</reference>
<keyword evidence="2" id="KW-1133">Transmembrane helix</keyword>
<organism evidence="3 4">
    <name type="scientific">Myceligenerans crystallogenes</name>
    <dbReference type="NCBI Taxonomy" id="316335"/>
    <lineage>
        <taxon>Bacteria</taxon>
        <taxon>Bacillati</taxon>
        <taxon>Actinomycetota</taxon>
        <taxon>Actinomycetes</taxon>
        <taxon>Micrococcales</taxon>
        <taxon>Promicromonosporaceae</taxon>
        <taxon>Myceligenerans</taxon>
    </lineage>
</organism>
<name>A0ABP4ZG38_9MICO</name>
<keyword evidence="2" id="KW-0812">Transmembrane</keyword>